<dbReference type="InterPro" id="IPR015943">
    <property type="entry name" value="WD40/YVTN_repeat-like_dom_sf"/>
</dbReference>
<dbReference type="EMBL" id="JACHEB010000008">
    <property type="protein sequence ID" value="MBB5329909.1"/>
    <property type="molecule type" value="Genomic_DNA"/>
</dbReference>
<evidence type="ECO:0008006" key="5">
    <source>
        <dbReference type="Google" id="ProtNLM"/>
    </source>
</evidence>
<name>A0A9X0QGT5_9BACT</name>
<feature type="region of interest" description="Disordered" evidence="1">
    <location>
        <begin position="322"/>
        <end position="341"/>
    </location>
</feature>
<evidence type="ECO:0000256" key="2">
    <source>
        <dbReference type="SAM" id="SignalP"/>
    </source>
</evidence>
<dbReference type="SUPFAM" id="SSF110296">
    <property type="entry name" value="Oligoxyloglucan reducing end-specific cellobiohydrolase"/>
    <property type="match status" value="1"/>
</dbReference>
<comment type="caution">
    <text evidence="3">The sequence shown here is derived from an EMBL/GenBank/DDBJ whole genome shotgun (WGS) entry which is preliminary data.</text>
</comment>
<gene>
    <name evidence="3" type="ORF">HDF14_003538</name>
</gene>
<dbReference type="AlphaFoldDB" id="A0A9X0QGT5"/>
<dbReference type="PANTHER" id="PTHR47199:SF2">
    <property type="entry name" value="PHOTOSYSTEM II STABILITY_ASSEMBLY FACTOR HCF136, CHLOROPLASTIC"/>
    <property type="match status" value="1"/>
</dbReference>
<feature type="chain" id="PRO_5040717654" description="Glycosyl hydrolase" evidence="2">
    <location>
        <begin position="24"/>
        <end position="377"/>
    </location>
</feature>
<dbReference type="Proteomes" id="UP000535182">
    <property type="component" value="Unassembled WGS sequence"/>
</dbReference>
<evidence type="ECO:0000313" key="3">
    <source>
        <dbReference type="EMBL" id="MBB5329909.1"/>
    </source>
</evidence>
<proteinExistence type="predicted"/>
<sequence>MRSVLLLLSLVLAATHATNRAYAQWDIEESHTTASLRGIHNVGGGVAWASGTDGTVLRTEDGGYLWQTCSIPPGAEKLDFRGVQAFDENTAIVVSSGPGDQSRLYKTTDGCQTWKLMLTNPDKDGFWDSYKLDQRGHAGILLGDPVADHFPLWQIDRDESAFQIKRFHKTPESRNGEAAFAASNSALFVEDVFFDVWIATGGVGGSRVIKRINHDFDSLGFDTFPSRLVPIGHHSESSGIFSLAFRSNPQSFAHDTAFITGVAVGGDYKKPDDATNIAAFTGNGGKTWTASTKQPHGYRSSVAYDVGQKLWITVGPNGTDISTDDGKNWRPLTPSSTDPADADKNWNALSLPFVVGPHGRIGRLRTIYQKSTAKNKP</sequence>
<evidence type="ECO:0000313" key="4">
    <source>
        <dbReference type="Proteomes" id="UP000535182"/>
    </source>
</evidence>
<keyword evidence="2" id="KW-0732">Signal</keyword>
<organism evidence="3 4">
    <name type="scientific">Tunturiibacter gelidiferens</name>
    <dbReference type="NCBI Taxonomy" id="3069689"/>
    <lineage>
        <taxon>Bacteria</taxon>
        <taxon>Pseudomonadati</taxon>
        <taxon>Acidobacteriota</taxon>
        <taxon>Terriglobia</taxon>
        <taxon>Terriglobales</taxon>
        <taxon>Acidobacteriaceae</taxon>
        <taxon>Tunturiibacter</taxon>
    </lineage>
</organism>
<evidence type="ECO:0000256" key="1">
    <source>
        <dbReference type="SAM" id="MobiDB-lite"/>
    </source>
</evidence>
<protein>
    <recommendedName>
        <fullName evidence="5">Glycosyl hydrolase</fullName>
    </recommendedName>
</protein>
<keyword evidence="4" id="KW-1185">Reference proteome</keyword>
<accession>A0A9X0QGT5</accession>
<feature type="signal peptide" evidence="2">
    <location>
        <begin position="1"/>
        <end position="23"/>
    </location>
</feature>
<dbReference type="Gene3D" id="2.130.10.10">
    <property type="entry name" value="YVTN repeat-like/Quinoprotein amine dehydrogenase"/>
    <property type="match status" value="1"/>
</dbReference>
<dbReference type="RefSeq" id="WP_183978851.1">
    <property type="nucleotide sequence ID" value="NZ_JACHEB010000008.1"/>
</dbReference>
<reference evidence="3 4" key="1">
    <citation type="submission" date="2020-08" db="EMBL/GenBank/DDBJ databases">
        <title>Genomic Encyclopedia of Type Strains, Phase IV (KMG-V): Genome sequencing to study the core and pangenomes of soil and plant-associated prokaryotes.</title>
        <authorList>
            <person name="Whitman W."/>
        </authorList>
    </citation>
    <scope>NUCLEOTIDE SEQUENCE [LARGE SCALE GENOMIC DNA]</scope>
    <source>
        <strain evidence="3 4">X5P2</strain>
    </source>
</reference>
<dbReference type="PANTHER" id="PTHR47199">
    <property type="entry name" value="PHOTOSYSTEM II STABILITY/ASSEMBLY FACTOR HCF136, CHLOROPLASTIC"/>
    <property type="match status" value="1"/>
</dbReference>